<protein>
    <submittedName>
        <fullName evidence="1">Uncharacterized protein</fullName>
    </submittedName>
</protein>
<dbReference type="AlphaFoldDB" id="A0A372NYF1"/>
<comment type="caution">
    <text evidence="1">The sequence shown here is derived from an EMBL/GenBank/DDBJ whole genome shotgun (WGS) entry which is preliminary data.</text>
</comment>
<sequence>MNKQIRFLIIAIGAMASMAGCNRGKTTRIINSTDNHRQEIKYSGSVVFNRDSTDIAHISNRGYLFFDEDGKKLRAENDGKDHVVYSFNGDSFVNLLSTEQRAFVAHAVKAIIRERAKLNR</sequence>
<gene>
    <name evidence="1" type="ORF">D0C36_05920</name>
</gene>
<dbReference type="RefSeq" id="WP_117390619.1">
    <property type="nucleotide sequence ID" value="NZ_QWDC01000001.1"/>
</dbReference>
<dbReference type="OrthoDB" id="797519at2"/>
<reference evidence="1 2" key="1">
    <citation type="submission" date="2018-08" db="EMBL/GenBank/DDBJ databases">
        <title>Mucilaginibacter sp. MYSH2.</title>
        <authorList>
            <person name="Seo T."/>
        </authorList>
    </citation>
    <scope>NUCLEOTIDE SEQUENCE [LARGE SCALE GENOMIC DNA]</scope>
    <source>
        <strain evidence="1 2">MYSH2</strain>
    </source>
</reference>
<evidence type="ECO:0000313" key="2">
    <source>
        <dbReference type="Proteomes" id="UP000264217"/>
    </source>
</evidence>
<dbReference type="EMBL" id="QWDC01000001">
    <property type="protein sequence ID" value="RFZ95062.1"/>
    <property type="molecule type" value="Genomic_DNA"/>
</dbReference>
<dbReference type="PROSITE" id="PS51257">
    <property type="entry name" value="PROKAR_LIPOPROTEIN"/>
    <property type="match status" value="1"/>
</dbReference>
<evidence type="ECO:0000313" key="1">
    <source>
        <dbReference type="EMBL" id="RFZ95062.1"/>
    </source>
</evidence>
<keyword evidence="2" id="KW-1185">Reference proteome</keyword>
<name>A0A372NYF1_9SPHI</name>
<accession>A0A372NYF1</accession>
<organism evidence="1 2">
    <name type="scientific">Mucilaginibacter conchicola</name>
    <dbReference type="NCBI Taxonomy" id="2303333"/>
    <lineage>
        <taxon>Bacteria</taxon>
        <taxon>Pseudomonadati</taxon>
        <taxon>Bacteroidota</taxon>
        <taxon>Sphingobacteriia</taxon>
        <taxon>Sphingobacteriales</taxon>
        <taxon>Sphingobacteriaceae</taxon>
        <taxon>Mucilaginibacter</taxon>
    </lineage>
</organism>
<proteinExistence type="predicted"/>
<dbReference type="Proteomes" id="UP000264217">
    <property type="component" value="Unassembled WGS sequence"/>
</dbReference>